<keyword evidence="6" id="KW-0028">Amino-acid biosynthesis</keyword>
<dbReference type="PANTHER" id="PTHR11587">
    <property type="entry name" value="ARGININOSUCCINATE SYNTHASE"/>
    <property type="match status" value="1"/>
</dbReference>
<dbReference type="InterPro" id="IPR048268">
    <property type="entry name" value="Arginosuc_syn_C"/>
</dbReference>
<dbReference type="NCBIfam" id="TIGR00032">
    <property type="entry name" value="argG"/>
    <property type="match status" value="1"/>
</dbReference>
<evidence type="ECO:0000256" key="6">
    <source>
        <dbReference type="ARBA" id="ARBA00022605"/>
    </source>
</evidence>
<evidence type="ECO:0000259" key="10">
    <source>
        <dbReference type="Pfam" id="PF00764"/>
    </source>
</evidence>
<dbReference type="PROSITE" id="PS00565">
    <property type="entry name" value="ARGININOSUCCIN_SYN_2"/>
    <property type="match status" value="1"/>
</dbReference>
<dbReference type="Gene3D" id="1.20.5.470">
    <property type="entry name" value="Single helix bin"/>
    <property type="match status" value="1"/>
</dbReference>
<evidence type="ECO:0000256" key="3">
    <source>
        <dbReference type="ARBA" id="ARBA00012286"/>
    </source>
</evidence>
<dbReference type="InterPro" id="IPR014729">
    <property type="entry name" value="Rossmann-like_a/b/a_fold"/>
</dbReference>
<evidence type="ECO:0000256" key="2">
    <source>
        <dbReference type="ARBA" id="ARBA00011881"/>
    </source>
</evidence>
<dbReference type="CDD" id="cd01999">
    <property type="entry name" value="ASS"/>
    <property type="match status" value="1"/>
</dbReference>
<evidence type="ECO:0000256" key="7">
    <source>
        <dbReference type="ARBA" id="ARBA00022741"/>
    </source>
</evidence>
<dbReference type="InterPro" id="IPR048267">
    <property type="entry name" value="Arginosuc_syn_N"/>
</dbReference>
<gene>
    <name evidence="12" type="ORF">METZ01_LOCUS17418</name>
</gene>
<dbReference type="InterPro" id="IPR024074">
    <property type="entry name" value="AS_cat/multimer_dom_body"/>
</dbReference>
<dbReference type="PROSITE" id="PS00564">
    <property type="entry name" value="ARGININOSUCCIN_SYN_1"/>
    <property type="match status" value="1"/>
</dbReference>
<evidence type="ECO:0000256" key="1">
    <source>
        <dbReference type="ARBA" id="ARBA00004967"/>
    </source>
</evidence>
<dbReference type="HAMAP" id="MF_00005">
    <property type="entry name" value="Arg_succ_synth_type1"/>
    <property type="match status" value="1"/>
</dbReference>
<evidence type="ECO:0000256" key="8">
    <source>
        <dbReference type="ARBA" id="ARBA00022840"/>
    </source>
</evidence>
<dbReference type="FunFam" id="3.40.50.620:FF:000019">
    <property type="entry name" value="Argininosuccinate synthase"/>
    <property type="match status" value="1"/>
</dbReference>
<dbReference type="FunFam" id="3.90.1260.10:FF:000007">
    <property type="entry name" value="Argininosuccinate synthase"/>
    <property type="match status" value="1"/>
</dbReference>
<dbReference type="GO" id="GO:0004055">
    <property type="term" value="F:argininosuccinate synthase activity"/>
    <property type="evidence" value="ECO:0007669"/>
    <property type="project" value="UniProtKB-EC"/>
</dbReference>
<protein>
    <recommendedName>
        <fullName evidence="3">argininosuccinate synthase</fullName>
        <ecNumber evidence="3">6.3.4.5</ecNumber>
    </recommendedName>
</protein>
<dbReference type="GO" id="GO:0006526">
    <property type="term" value="P:L-arginine biosynthetic process"/>
    <property type="evidence" value="ECO:0007669"/>
    <property type="project" value="UniProtKB-UniPathway"/>
</dbReference>
<feature type="compositionally biased region" description="Low complexity" evidence="9">
    <location>
        <begin position="418"/>
        <end position="437"/>
    </location>
</feature>
<dbReference type="InterPro" id="IPR001518">
    <property type="entry name" value="Arginosuc_synth"/>
</dbReference>
<dbReference type="Gene3D" id="3.40.50.620">
    <property type="entry name" value="HUPs"/>
    <property type="match status" value="1"/>
</dbReference>
<dbReference type="UniPathway" id="UPA00068">
    <property type="reaction ID" value="UER00113"/>
</dbReference>
<dbReference type="GO" id="GO:0000053">
    <property type="term" value="P:argininosuccinate metabolic process"/>
    <property type="evidence" value="ECO:0007669"/>
    <property type="project" value="TreeGrafter"/>
</dbReference>
<dbReference type="InterPro" id="IPR018223">
    <property type="entry name" value="Arginosuc_synth_CS"/>
</dbReference>
<proteinExistence type="inferred from homology"/>
<feature type="region of interest" description="Disordered" evidence="9">
    <location>
        <begin position="407"/>
        <end position="448"/>
    </location>
</feature>
<feature type="domain" description="Arginosuccinate synthase C-terminal" evidence="11">
    <location>
        <begin position="175"/>
        <end position="392"/>
    </location>
</feature>
<dbReference type="PANTHER" id="PTHR11587:SF2">
    <property type="entry name" value="ARGININOSUCCINATE SYNTHASE"/>
    <property type="match status" value="1"/>
</dbReference>
<keyword evidence="5" id="KW-0436">Ligase</keyword>
<evidence type="ECO:0000259" key="11">
    <source>
        <dbReference type="Pfam" id="PF20979"/>
    </source>
</evidence>
<sequence>MALKVVLAYSGGLDTSVIVPWLREKYDAEVICVAADVGQPGGLEGLDERAEATGAAEFYGEDLRKEFVEDFVWPTLRSGAVYGRKYLLGTSMARPIIARRMVEVAREVGASALSHGCTGKGNDQVRFELTFAALAPDLRVIAPWREWDLQSREDALEYARARQIPLVGVDKTKLYSRDENIWHISHEGGPLEDPAFEPDEEMYQWTTAPEAAPDDLEYLEIGFEQGRPVSVNDEALDSVNLLLALNEIGSRHGVGRIDLVEDRLVGMKSRGVYETPGGTLLYIALQELEQLTLDRRALTFKDRLAARYADLVYEGWWWTPEREAMDASVDVLMKRVTGVVRLKLFKGSALIASRRSPESLYHAGLASFGEEATYDHADAEGFIKLFGLPARVAAERDGGKVWKSDATEVAAEADETATETGGTATNETATNEAATETTESEGVKTPAG</sequence>
<name>A0A381PD67_9ZZZZ</name>
<feature type="domain" description="Arginosuccinate synthase-like N-terminal" evidence="10">
    <location>
        <begin position="4"/>
        <end position="165"/>
    </location>
</feature>
<evidence type="ECO:0000313" key="12">
    <source>
        <dbReference type="EMBL" id="SUZ64564.1"/>
    </source>
</evidence>
<organism evidence="12">
    <name type="scientific">marine metagenome</name>
    <dbReference type="NCBI Taxonomy" id="408172"/>
    <lineage>
        <taxon>unclassified sequences</taxon>
        <taxon>metagenomes</taxon>
        <taxon>ecological metagenomes</taxon>
    </lineage>
</organism>
<dbReference type="GO" id="GO:0000050">
    <property type="term" value="P:urea cycle"/>
    <property type="evidence" value="ECO:0007669"/>
    <property type="project" value="TreeGrafter"/>
</dbReference>
<dbReference type="NCBIfam" id="NF001770">
    <property type="entry name" value="PRK00509.1"/>
    <property type="match status" value="1"/>
</dbReference>
<dbReference type="Pfam" id="PF00764">
    <property type="entry name" value="Arginosuc_synth"/>
    <property type="match status" value="1"/>
</dbReference>
<comment type="pathway">
    <text evidence="1">Amino-acid biosynthesis; L-arginine biosynthesis; L-arginine from L-ornithine and carbamoyl phosphate: step 2/3.</text>
</comment>
<dbReference type="GO" id="GO:0005737">
    <property type="term" value="C:cytoplasm"/>
    <property type="evidence" value="ECO:0007669"/>
    <property type="project" value="TreeGrafter"/>
</dbReference>
<dbReference type="Pfam" id="PF20979">
    <property type="entry name" value="Arginosuc_syn_C"/>
    <property type="match status" value="1"/>
</dbReference>
<evidence type="ECO:0000256" key="9">
    <source>
        <dbReference type="SAM" id="MobiDB-lite"/>
    </source>
</evidence>
<dbReference type="SUPFAM" id="SSF52402">
    <property type="entry name" value="Adenine nucleotide alpha hydrolases-like"/>
    <property type="match status" value="1"/>
</dbReference>
<keyword evidence="7" id="KW-0547">Nucleotide-binding</keyword>
<evidence type="ECO:0000256" key="5">
    <source>
        <dbReference type="ARBA" id="ARBA00022598"/>
    </source>
</evidence>
<keyword evidence="4" id="KW-0055">Arginine biosynthesis</keyword>
<accession>A0A381PD67</accession>
<dbReference type="InterPro" id="IPR023434">
    <property type="entry name" value="Arginosuc_synth_type_1_subfam"/>
</dbReference>
<evidence type="ECO:0000256" key="4">
    <source>
        <dbReference type="ARBA" id="ARBA00022571"/>
    </source>
</evidence>
<dbReference type="Gene3D" id="3.90.1260.10">
    <property type="entry name" value="Argininosuccinate synthetase, chain A, domain 2"/>
    <property type="match status" value="1"/>
</dbReference>
<dbReference type="AlphaFoldDB" id="A0A381PD67"/>
<keyword evidence="8" id="KW-0067">ATP-binding</keyword>
<dbReference type="SUPFAM" id="SSF69864">
    <property type="entry name" value="Argininosuccinate synthetase, C-terminal domain"/>
    <property type="match status" value="1"/>
</dbReference>
<dbReference type="EMBL" id="UINC01000938">
    <property type="protein sequence ID" value="SUZ64564.1"/>
    <property type="molecule type" value="Genomic_DNA"/>
</dbReference>
<dbReference type="GO" id="GO:0005524">
    <property type="term" value="F:ATP binding"/>
    <property type="evidence" value="ECO:0007669"/>
    <property type="project" value="UniProtKB-KW"/>
</dbReference>
<comment type="subunit">
    <text evidence="2">Homotetramer.</text>
</comment>
<reference evidence="12" key="1">
    <citation type="submission" date="2018-05" db="EMBL/GenBank/DDBJ databases">
        <authorList>
            <person name="Lanie J.A."/>
            <person name="Ng W.-L."/>
            <person name="Kazmierczak K.M."/>
            <person name="Andrzejewski T.M."/>
            <person name="Davidsen T.M."/>
            <person name="Wayne K.J."/>
            <person name="Tettelin H."/>
            <person name="Glass J.I."/>
            <person name="Rusch D."/>
            <person name="Podicherti R."/>
            <person name="Tsui H.-C.T."/>
            <person name="Winkler M.E."/>
        </authorList>
    </citation>
    <scope>NUCLEOTIDE SEQUENCE</scope>
</reference>
<dbReference type="EC" id="6.3.4.5" evidence="3"/>